<keyword evidence="3 15" id="KW-0547">Nucleotide-binding</keyword>
<dbReference type="Proteomes" id="UP000616114">
    <property type="component" value="Unassembled WGS sequence"/>
</dbReference>
<keyword evidence="4" id="KW-0227">DNA damage</keyword>
<dbReference type="SUPFAM" id="SSF52980">
    <property type="entry name" value="Restriction endonuclease-like"/>
    <property type="match status" value="1"/>
</dbReference>
<dbReference type="GO" id="GO:0004527">
    <property type="term" value="F:exonuclease activity"/>
    <property type="evidence" value="ECO:0007669"/>
    <property type="project" value="UniProtKB-KW"/>
</dbReference>
<dbReference type="RefSeq" id="WP_188549613.1">
    <property type="nucleotide sequence ID" value="NZ_BMFY01000003.1"/>
</dbReference>
<dbReference type="InterPro" id="IPR013986">
    <property type="entry name" value="DExx_box_DNA_helicase_dom_sf"/>
</dbReference>
<dbReference type="Pfam" id="PF13361">
    <property type="entry name" value="UvrD_C"/>
    <property type="match status" value="2"/>
</dbReference>
<dbReference type="PROSITE" id="PS51217">
    <property type="entry name" value="UVRD_HELICASE_CTER"/>
    <property type="match status" value="1"/>
</dbReference>
<feature type="domain" description="UvrD-like helicase ATP-binding" evidence="17">
    <location>
        <begin position="14"/>
        <end position="359"/>
    </location>
</feature>
<evidence type="ECO:0000256" key="9">
    <source>
        <dbReference type="ARBA" id="ARBA00023125"/>
    </source>
</evidence>
<proteinExistence type="inferred from homology"/>
<dbReference type="AlphaFoldDB" id="A0A8J2TWE5"/>
<evidence type="ECO:0000256" key="5">
    <source>
        <dbReference type="ARBA" id="ARBA00022801"/>
    </source>
</evidence>
<evidence type="ECO:0000259" key="18">
    <source>
        <dbReference type="PROSITE" id="PS51217"/>
    </source>
</evidence>
<dbReference type="GO" id="GO:0033202">
    <property type="term" value="C:DNA helicase complex"/>
    <property type="evidence" value="ECO:0007669"/>
    <property type="project" value="TreeGrafter"/>
</dbReference>
<keyword evidence="20" id="KW-1185">Reference proteome</keyword>
<keyword evidence="11" id="KW-0413">Isomerase</keyword>
<dbReference type="GO" id="GO:0003677">
    <property type="term" value="F:DNA binding"/>
    <property type="evidence" value="ECO:0007669"/>
    <property type="project" value="UniProtKB-KW"/>
</dbReference>
<dbReference type="InterPro" id="IPR038726">
    <property type="entry name" value="PDDEXK_AddAB-type"/>
</dbReference>
<evidence type="ECO:0000256" key="6">
    <source>
        <dbReference type="ARBA" id="ARBA00022806"/>
    </source>
</evidence>
<dbReference type="GO" id="GO:0000725">
    <property type="term" value="P:recombinational repair"/>
    <property type="evidence" value="ECO:0007669"/>
    <property type="project" value="TreeGrafter"/>
</dbReference>
<evidence type="ECO:0000256" key="1">
    <source>
        <dbReference type="ARBA" id="ARBA00009922"/>
    </source>
</evidence>
<protein>
    <recommendedName>
        <fullName evidence="13">DNA 3'-5' helicase</fullName>
        <ecNumber evidence="13">5.6.2.4</ecNumber>
    </recommendedName>
</protein>
<dbReference type="GO" id="GO:0005829">
    <property type="term" value="C:cytosol"/>
    <property type="evidence" value="ECO:0007669"/>
    <property type="project" value="TreeGrafter"/>
</dbReference>
<dbReference type="InterPro" id="IPR011604">
    <property type="entry name" value="PDDEXK-like_dom_sf"/>
</dbReference>
<evidence type="ECO:0000256" key="10">
    <source>
        <dbReference type="ARBA" id="ARBA00023204"/>
    </source>
</evidence>
<evidence type="ECO:0000256" key="11">
    <source>
        <dbReference type="ARBA" id="ARBA00023235"/>
    </source>
</evidence>
<dbReference type="InterPro" id="IPR014016">
    <property type="entry name" value="UvrD-like_ATP-bd"/>
</dbReference>
<dbReference type="InterPro" id="IPR014017">
    <property type="entry name" value="DNA_helicase_UvrD-like_C"/>
</dbReference>
<reference evidence="19" key="2">
    <citation type="submission" date="2020-09" db="EMBL/GenBank/DDBJ databases">
        <authorList>
            <person name="Sun Q."/>
            <person name="Zhou Y."/>
        </authorList>
    </citation>
    <scope>NUCLEOTIDE SEQUENCE</scope>
    <source>
        <strain evidence="19">CGMCC 1.12785</strain>
    </source>
</reference>
<dbReference type="GO" id="GO:0043138">
    <property type="term" value="F:3'-5' DNA helicase activity"/>
    <property type="evidence" value="ECO:0007669"/>
    <property type="project" value="UniProtKB-EC"/>
</dbReference>
<comment type="catalytic activity">
    <reaction evidence="14">
        <text>ATP + H2O = ADP + phosphate + H(+)</text>
        <dbReference type="Rhea" id="RHEA:13065"/>
        <dbReference type="ChEBI" id="CHEBI:15377"/>
        <dbReference type="ChEBI" id="CHEBI:15378"/>
        <dbReference type="ChEBI" id="CHEBI:30616"/>
        <dbReference type="ChEBI" id="CHEBI:43474"/>
        <dbReference type="ChEBI" id="CHEBI:456216"/>
        <dbReference type="EC" id="5.6.2.4"/>
    </reaction>
</comment>
<feature type="binding site" evidence="15">
    <location>
        <begin position="35"/>
        <end position="42"/>
    </location>
    <ligand>
        <name>ATP</name>
        <dbReference type="ChEBI" id="CHEBI:30616"/>
    </ligand>
</feature>
<evidence type="ECO:0000256" key="4">
    <source>
        <dbReference type="ARBA" id="ARBA00022763"/>
    </source>
</evidence>
<dbReference type="Gene3D" id="1.10.10.160">
    <property type="match status" value="1"/>
</dbReference>
<evidence type="ECO:0000259" key="17">
    <source>
        <dbReference type="PROSITE" id="PS51198"/>
    </source>
</evidence>
<evidence type="ECO:0000256" key="2">
    <source>
        <dbReference type="ARBA" id="ARBA00022722"/>
    </source>
</evidence>
<evidence type="ECO:0000256" key="7">
    <source>
        <dbReference type="ARBA" id="ARBA00022839"/>
    </source>
</evidence>
<dbReference type="InterPro" id="IPR011335">
    <property type="entry name" value="Restrct_endonuc-II-like"/>
</dbReference>
<comment type="caution">
    <text evidence="19">The sequence shown here is derived from an EMBL/GenBank/DDBJ whole genome shotgun (WGS) entry which is preliminary data.</text>
</comment>
<accession>A0A8J2TWE5</accession>
<keyword evidence="7" id="KW-0269">Exonuclease</keyword>
<evidence type="ECO:0000256" key="12">
    <source>
        <dbReference type="ARBA" id="ARBA00034617"/>
    </source>
</evidence>
<feature type="domain" description="UvrD-like helicase C-terminal" evidence="18">
    <location>
        <begin position="360"/>
        <end position="671"/>
    </location>
</feature>
<keyword evidence="9" id="KW-0238">DNA-binding</keyword>
<dbReference type="PANTHER" id="PTHR11070:SF55">
    <property type="entry name" value="DNA 3'-5' HELICASE"/>
    <property type="match status" value="1"/>
</dbReference>
<dbReference type="EC" id="5.6.2.4" evidence="13"/>
<dbReference type="SUPFAM" id="SSF52540">
    <property type="entry name" value="P-loop containing nucleoside triphosphate hydrolases"/>
    <property type="match status" value="1"/>
</dbReference>
<dbReference type="GO" id="GO:0005524">
    <property type="term" value="F:ATP binding"/>
    <property type="evidence" value="ECO:0007669"/>
    <property type="project" value="UniProtKB-UniRule"/>
</dbReference>
<dbReference type="Gene3D" id="3.90.320.10">
    <property type="match status" value="1"/>
</dbReference>
<evidence type="ECO:0000313" key="19">
    <source>
        <dbReference type="EMBL" id="GGA07441.1"/>
    </source>
</evidence>
<dbReference type="InterPro" id="IPR027417">
    <property type="entry name" value="P-loop_NTPase"/>
</dbReference>
<dbReference type="EMBL" id="BMFY01000003">
    <property type="protein sequence ID" value="GGA07441.1"/>
    <property type="molecule type" value="Genomic_DNA"/>
</dbReference>
<keyword evidence="10" id="KW-0234">DNA repair</keyword>
<dbReference type="InterPro" id="IPR000212">
    <property type="entry name" value="DNA_helicase_UvrD/REP"/>
</dbReference>
<feature type="region of interest" description="Disordered" evidence="16">
    <location>
        <begin position="374"/>
        <end position="413"/>
    </location>
</feature>
<keyword evidence="8 15" id="KW-0067">ATP-binding</keyword>
<evidence type="ECO:0000256" key="14">
    <source>
        <dbReference type="ARBA" id="ARBA00048988"/>
    </source>
</evidence>
<evidence type="ECO:0000256" key="15">
    <source>
        <dbReference type="PROSITE-ProRule" id="PRU00560"/>
    </source>
</evidence>
<evidence type="ECO:0000256" key="16">
    <source>
        <dbReference type="SAM" id="MobiDB-lite"/>
    </source>
</evidence>
<comment type="catalytic activity">
    <reaction evidence="12">
        <text>Couples ATP hydrolysis with the unwinding of duplex DNA by translocating in the 3'-5' direction.</text>
        <dbReference type="EC" id="5.6.2.4"/>
    </reaction>
</comment>
<dbReference type="Pfam" id="PF00580">
    <property type="entry name" value="UvrD-helicase"/>
    <property type="match status" value="1"/>
</dbReference>
<name>A0A8J2TWE5_9MICO</name>
<comment type="similarity">
    <text evidence="1">Belongs to the helicase family. UvrD subfamily.</text>
</comment>
<dbReference type="Gene3D" id="1.10.486.10">
    <property type="entry name" value="PCRA, domain 4"/>
    <property type="match status" value="1"/>
</dbReference>
<evidence type="ECO:0000313" key="20">
    <source>
        <dbReference type="Proteomes" id="UP000616114"/>
    </source>
</evidence>
<evidence type="ECO:0000256" key="3">
    <source>
        <dbReference type="ARBA" id="ARBA00022741"/>
    </source>
</evidence>
<gene>
    <name evidence="19" type="ORF">GCM10011333_07680</name>
</gene>
<reference evidence="19" key="1">
    <citation type="journal article" date="2014" name="Int. J. Syst. Evol. Microbiol.">
        <title>Complete genome sequence of Corynebacterium casei LMG S-19264T (=DSM 44701T), isolated from a smear-ripened cheese.</title>
        <authorList>
            <consortium name="US DOE Joint Genome Institute (JGI-PGF)"/>
            <person name="Walter F."/>
            <person name="Albersmeier A."/>
            <person name="Kalinowski J."/>
            <person name="Ruckert C."/>
        </authorList>
    </citation>
    <scope>NUCLEOTIDE SEQUENCE</scope>
    <source>
        <strain evidence="19">CGMCC 1.12785</strain>
    </source>
</reference>
<dbReference type="CDD" id="cd17932">
    <property type="entry name" value="DEXQc_UvrD"/>
    <property type="match status" value="1"/>
</dbReference>
<keyword evidence="6 15" id="KW-0347">Helicase</keyword>
<evidence type="ECO:0000256" key="8">
    <source>
        <dbReference type="ARBA" id="ARBA00022840"/>
    </source>
</evidence>
<keyword evidence="2" id="KW-0540">Nuclease</keyword>
<dbReference type="Pfam" id="PF12705">
    <property type="entry name" value="PDDEXK_1"/>
    <property type="match status" value="1"/>
</dbReference>
<evidence type="ECO:0000256" key="13">
    <source>
        <dbReference type="ARBA" id="ARBA00034808"/>
    </source>
</evidence>
<organism evidence="19 20">
    <name type="scientific">Sediminivirga luteola</name>
    <dbReference type="NCBI Taxonomy" id="1774748"/>
    <lineage>
        <taxon>Bacteria</taxon>
        <taxon>Bacillati</taxon>
        <taxon>Actinomycetota</taxon>
        <taxon>Actinomycetes</taxon>
        <taxon>Micrococcales</taxon>
        <taxon>Brevibacteriaceae</taxon>
        <taxon>Sediminivirga</taxon>
    </lineage>
</organism>
<dbReference type="PANTHER" id="PTHR11070">
    <property type="entry name" value="UVRD / RECB / PCRA DNA HELICASE FAMILY MEMBER"/>
    <property type="match status" value="1"/>
</dbReference>
<dbReference type="Gene3D" id="3.40.50.300">
    <property type="entry name" value="P-loop containing nucleotide triphosphate hydrolases"/>
    <property type="match status" value="4"/>
</dbReference>
<dbReference type="PROSITE" id="PS51198">
    <property type="entry name" value="UVRD_HELICASE_ATP_BIND"/>
    <property type="match status" value="1"/>
</dbReference>
<sequence length="1087" mass="117531">MLSPLELATELGVRPPTEEQARVIGAPLEPALVVAGAGAGKTATMALRVAWLIATGHVAPGEVLGLTFTRKAAGELAERIHGYVARLEVLGLIPQREDDAPETLPMPGADRPEVSTYNSYAAAIVRDYGILAGLDPEARLLGEASRHLLAEQVLDEAEDLPLDRLGRSRSALIDAVVTLSDACNEHLVDPDRLAEELGRLARPLHDLPSKRRGAAYTGEGPTNATGRVILAGLEGTRLLAPLVRRFADAKAALGAIDFGDQVAGAARLAAELPAVAVAERQRWRVVLLDEYQDTSYSQYTLLRRLFAGHPVTAVGDPRQSIYGWRGASAGNMRDFATGFPRADGRAAQTHQLTIGFRNDEAILRAANAIAGRLPSAGSERPLMPRPDAGPGTVRIDFPPARSPEDGSQDAAASTAEAQYARLADWAADQRGQGRSCAVLCRTRGQFAGVEAALRSRGVPAHTVGTAGLLAMPEVQDIVAVLHALADPDAGTAAARLLTSERAGLAAADIAALHAWHRQRRRERERGRDAGPAADHPSLLEALDDLRVHHEAPGGLSAEALARLRALAAALHRLRQRASGGLVDLIRAVIAEFLLDVELYADPLSPPQVARLHVDAFMQYAAEFEEAEPRATLGAFLAWLESARQRDRGLARGQVAPGTDAVLLMTVHASKGLEFDAVAVPDCVSTKIPGTTSSRYGWLQPGQLPYPLRGDRAHLPEIELAQETWQELQKHAEQEYAAEVEEHRLAEERRLFYVAVTRAARSLWLGGSWWGAGTRPQKPSPFLLDLVEDLGIDAPGLHRPPAEDDEKPGVHREPLSWPPQDPAPEWLTAAAEEVESAMRRRPRSGGPPDVLAELDALGTPEAREAAFLLRERQARELQRESLARVFPARISPTAMVRLHADRSRFEEDLVRPMPRPSSHAARVGTAFHAWIEGRYGQAALYELDELTGAAEDRAGGHVGEAELAPLKDAFLASRFADLTPLVTELPFELSLGGVAVPGTIDAVFDHGPEAGVARYEVVDWKTGRMPAPDRLAVLRLQLAVYRIAFARWHGIDDLEQITGTFAYLAEGKEVTYRDLPGEEELTTLIRGQ</sequence>
<feature type="region of interest" description="Disordered" evidence="16">
    <location>
        <begin position="793"/>
        <end position="823"/>
    </location>
</feature>
<keyword evidence="5 15" id="KW-0378">Hydrolase</keyword>